<protein>
    <submittedName>
        <fullName evidence="2">Uncharacterized protein</fullName>
    </submittedName>
</protein>
<dbReference type="Proteomes" id="UP000054387">
    <property type="component" value="Unassembled WGS sequence"/>
</dbReference>
<dbReference type="PROSITE" id="PS51257">
    <property type="entry name" value="PROKAR_LIPOPROTEIN"/>
    <property type="match status" value="1"/>
</dbReference>
<feature type="compositionally biased region" description="Low complexity" evidence="1">
    <location>
        <begin position="60"/>
        <end position="95"/>
    </location>
</feature>
<proteinExistence type="predicted"/>
<sequence>MSESRRTFVRGIGATLLAVGVAGCTDMGGQTGDGNDDAQAQEGETDTGNDTETGAETETETTATDTDTPTETASNDTAGNGTANDTADTNATGNASDVQGTVGEQSQQDLQIVEHSYFQRGGQSGVEGMIRNTGDTTYELVTVHITPRADETDESAKQYPEQQVNYRDTLAPDATWEFEMAFNAPEGRTPDSYVIWVTGQENA</sequence>
<feature type="region of interest" description="Disordered" evidence="1">
    <location>
        <begin position="27"/>
        <end position="105"/>
    </location>
</feature>
<name>A0A0W1R472_9EURY</name>
<feature type="compositionally biased region" description="Polar residues" evidence="1">
    <location>
        <begin position="96"/>
        <end position="105"/>
    </location>
</feature>
<evidence type="ECO:0000256" key="1">
    <source>
        <dbReference type="SAM" id="MobiDB-lite"/>
    </source>
</evidence>
<gene>
    <name evidence="2" type="ORF">AUR64_01060</name>
</gene>
<organism evidence="2 3">
    <name type="scientific">Haloprofundus marisrubri</name>
    <dbReference type="NCBI Taxonomy" id="1514971"/>
    <lineage>
        <taxon>Archaea</taxon>
        <taxon>Methanobacteriati</taxon>
        <taxon>Methanobacteriota</taxon>
        <taxon>Stenosarchaea group</taxon>
        <taxon>Halobacteria</taxon>
        <taxon>Halobacteriales</taxon>
        <taxon>Haloferacaceae</taxon>
        <taxon>Haloprofundus</taxon>
    </lineage>
</organism>
<evidence type="ECO:0000313" key="3">
    <source>
        <dbReference type="Proteomes" id="UP000054387"/>
    </source>
</evidence>
<dbReference type="PROSITE" id="PS51318">
    <property type="entry name" value="TAT"/>
    <property type="match status" value="1"/>
</dbReference>
<dbReference type="RefSeq" id="WP_058583274.1">
    <property type="nucleotide sequence ID" value="NZ_LOPU01000034.1"/>
</dbReference>
<dbReference type="EMBL" id="LOPU01000034">
    <property type="protein sequence ID" value="KTG08193.1"/>
    <property type="molecule type" value="Genomic_DNA"/>
</dbReference>
<keyword evidence="3" id="KW-1185">Reference proteome</keyword>
<feature type="compositionally biased region" description="Acidic residues" evidence="1">
    <location>
        <begin position="43"/>
        <end position="59"/>
    </location>
</feature>
<accession>A0A0W1R472</accession>
<dbReference type="AlphaFoldDB" id="A0A0W1R472"/>
<comment type="caution">
    <text evidence="2">The sequence shown here is derived from an EMBL/GenBank/DDBJ whole genome shotgun (WGS) entry which is preliminary data.</text>
</comment>
<dbReference type="InterPro" id="IPR006311">
    <property type="entry name" value="TAT_signal"/>
</dbReference>
<evidence type="ECO:0000313" key="2">
    <source>
        <dbReference type="EMBL" id="KTG08193.1"/>
    </source>
</evidence>
<reference evidence="2 3" key="1">
    <citation type="submission" date="2015-12" db="EMBL/GenBank/DDBJ databases">
        <title>Haloprofundus marisrubri gen. nov., sp. nov., an extremely halophilic archaeon isolated from the Discovery deep brine-seawater interface in the Red Sea.</title>
        <authorList>
            <person name="Zhang G."/>
            <person name="Stingl U."/>
            <person name="Rashid M."/>
        </authorList>
    </citation>
    <scope>NUCLEOTIDE SEQUENCE [LARGE SCALE GENOMIC DNA]</scope>
    <source>
        <strain evidence="2 3">SB9</strain>
    </source>
</reference>
<dbReference type="OrthoDB" id="307372at2157"/>